<reference evidence="4 5" key="1">
    <citation type="submission" date="2024-03" db="EMBL/GenBank/DDBJ databases">
        <title>Human intestinal bacterial collection.</title>
        <authorList>
            <person name="Pauvert C."/>
            <person name="Hitch T.C.A."/>
            <person name="Clavel T."/>
        </authorList>
    </citation>
    <scope>NUCLEOTIDE SEQUENCE [LARGE SCALE GENOMIC DNA]</scope>
    <source>
        <strain evidence="4 5">CLA-SR-H021</strain>
    </source>
</reference>
<dbReference type="RefSeq" id="WP_040381532.1">
    <property type="nucleotide sequence ID" value="NZ_JBBMFM010000140.1"/>
</dbReference>
<feature type="transmembrane region" description="Helical" evidence="2">
    <location>
        <begin position="12"/>
        <end position="38"/>
    </location>
</feature>
<dbReference type="InterPro" id="IPR042185">
    <property type="entry name" value="Serpin_sf_2"/>
</dbReference>
<evidence type="ECO:0000259" key="3">
    <source>
        <dbReference type="SMART" id="SM00093"/>
    </source>
</evidence>
<dbReference type="InterPro" id="IPR042178">
    <property type="entry name" value="Serpin_sf_1"/>
</dbReference>
<comment type="caution">
    <text evidence="4">The sequence shown here is derived from an EMBL/GenBank/DDBJ whole genome shotgun (WGS) entry which is preliminary data.</text>
</comment>
<name>A0ABV1DC78_9FIRM</name>
<dbReference type="Pfam" id="PF00079">
    <property type="entry name" value="Serpin"/>
    <property type="match status" value="1"/>
</dbReference>
<dbReference type="InterPro" id="IPR036186">
    <property type="entry name" value="Serpin_sf"/>
</dbReference>
<evidence type="ECO:0000313" key="5">
    <source>
        <dbReference type="Proteomes" id="UP001454086"/>
    </source>
</evidence>
<dbReference type="CDD" id="cd19589">
    <property type="entry name" value="serpin_tengpin-like"/>
    <property type="match status" value="1"/>
</dbReference>
<keyword evidence="2" id="KW-1133">Transmembrane helix</keyword>
<dbReference type="SUPFAM" id="SSF56574">
    <property type="entry name" value="Serpins"/>
    <property type="match status" value="1"/>
</dbReference>
<dbReference type="SMART" id="SM00093">
    <property type="entry name" value="SERPIN"/>
    <property type="match status" value="1"/>
</dbReference>
<evidence type="ECO:0000313" key="4">
    <source>
        <dbReference type="EMBL" id="MEQ2427986.1"/>
    </source>
</evidence>
<dbReference type="Gene3D" id="3.30.497.10">
    <property type="entry name" value="Antithrombin, subunit I, domain 2"/>
    <property type="match status" value="1"/>
</dbReference>
<dbReference type="PANTHER" id="PTHR11461:SF211">
    <property type="entry name" value="GH10112P-RELATED"/>
    <property type="match status" value="1"/>
</dbReference>
<feature type="domain" description="Serpin" evidence="3">
    <location>
        <begin position="90"/>
        <end position="459"/>
    </location>
</feature>
<comment type="similarity">
    <text evidence="1">Belongs to the serpin family.</text>
</comment>
<keyword evidence="5" id="KW-1185">Reference proteome</keyword>
<evidence type="ECO:0000256" key="2">
    <source>
        <dbReference type="SAM" id="Phobius"/>
    </source>
</evidence>
<evidence type="ECO:0000256" key="1">
    <source>
        <dbReference type="RuleBase" id="RU000411"/>
    </source>
</evidence>
<dbReference type="PANTHER" id="PTHR11461">
    <property type="entry name" value="SERINE PROTEASE INHIBITOR, SERPIN"/>
    <property type="match status" value="1"/>
</dbReference>
<accession>A0ABV1DC78</accession>
<dbReference type="InterPro" id="IPR023796">
    <property type="entry name" value="Serpin_dom"/>
</dbReference>
<dbReference type="InterPro" id="IPR000215">
    <property type="entry name" value="Serpin_fam"/>
</dbReference>
<dbReference type="Proteomes" id="UP001454086">
    <property type="component" value="Unassembled WGS sequence"/>
</dbReference>
<dbReference type="EMBL" id="JBBMFM010000140">
    <property type="protein sequence ID" value="MEQ2427986.1"/>
    <property type="molecule type" value="Genomic_DNA"/>
</dbReference>
<keyword evidence="2" id="KW-0812">Transmembrane</keyword>
<keyword evidence="2" id="KW-0472">Membrane</keyword>
<gene>
    <name evidence="4" type="ORF">WMQ36_23770</name>
</gene>
<organism evidence="4 5">
    <name type="scientific">Enterocloster hominis</name>
    <name type="common">ex Hitch et al. 2024</name>
    <dbReference type="NCBI Taxonomy" id="1917870"/>
    <lineage>
        <taxon>Bacteria</taxon>
        <taxon>Bacillati</taxon>
        <taxon>Bacillota</taxon>
        <taxon>Clostridia</taxon>
        <taxon>Lachnospirales</taxon>
        <taxon>Lachnospiraceae</taxon>
        <taxon>Enterocloster</taxon>
    </lineage>
</organism>
<proteinExistence type="inferred from homology"/>
<sequence>MGKGWKRERKRGWVHTSVTICTSAFFCLAAVFCGAVFLGGCAGTGSASVKAPAPKTVNYKADDYDSWNELMQENQISDSFKDALEQFAFQSGSRVLREGHGNVNYSPLSLYYALAMAGCGADGETAAQIMDSLGVQDQSQLSGQCRKLYQWFYYDGQHRKSRNQEYKEGDDSSIELANSLWISNQLKLKKDYRKMAAAQFFASSYQVDFTSREAGIQMGKWISQETDGVMQPELQLPSDTMMAILNTLYFYGGWKGAFSVAETADDNFTKTDGSQVTCSFMNRVDNSGRFRKGAYCTVSALATGNNCSMVFLLPDQGHSVDEFLNTPEQLETSMDTDYRKWKSGKVTWKVPKFSFGSTFELTGLLQDMGVEKMFVPKAEFSKISESPLFVTNVIQETHMGIDEKGVEGAAYTMIVLEEAGIFMSEEKLEADMILDRPFIYGIQDNRTGTWLFLGVCRNPADRQ</sequence>
<protein>
    <submittedName>
        <fullName evidence="4">Serpin family protein</fullName>
    </submittedName>
</protein>
<dbReference type="Gene3D" id="2.30.39.10">
    <property type="entry name" value="Alpha-1-antitrypsin, domain 1"/>
    <property type="match status" value="1"/>
</dbReference>